<keyword evidence="3" id="KW-1185">Reference proteome</keyword>
<protein>
    <submittedName>
        <fullName evidence="2">DUF4357 domain-containing protein</fullName>
    </submittedName>
</protein>
<dbReference type="Proteomes" id="UP000516320">
    <property type="component" value="Chromosome"/>
</dbReference>
<dbReference type="EMBL" id="CP046884">
    <property type="protein sequence ID" value="QNQ89381.1"/>
    <property type="molecule type" value="Genomic_DNA"/>
</dbReference>
<accession>A0A7H0SLF6</accession>
<reference evidence="2 3" key="1">
    <citation type="submission" date="2019-12" db="EMBL/GenBank/DDBJ databases">
        <title>Corynebacterium sp. nov., isolated from feces of the Anser Albifrons in China.</title>
        <authorList>
            <person name="Liu Q."/>
        </authorList>
    </citation>
    <scope>NUCLEOTIDE SEQUENCE [LARGE SCALE GENOMIC DNA]</scope>
    <source>
        <strain evidence="2 3">4H37-19</strain>
    </source>
</reference>
<evidence type="ECO:0000313" key="2">
    <source>
        <dbReference type="EMBL" id="QNQ89381.1"/>
    </source>
</evidence>
<dbReference type="RefSeq" id="WP_187974837.1">
    <property type="nucleotide sequence ID" value="NZ_CP046884.1"/>
</dbReference>
<sequence>MVKSADRWVIKAGSPIKQRENVPDQQAASLREIYADKIESGVTTKDLVFSSPSAAARFVVGRSSNGRAAWKNAKGTPLGELQDQGHPF</sequence>
<evidence type="ECO:0000313" key="3">
    <source>
        <dbReference type="Proteomes" id="UP000516320"/>
    </source>
</evidence>
<dbReference type="Pfam" id="PF14267">
    <property type="entry name" value="DUF4357"/>
    <property type="match status" value="1"/>
</dbReference>
<feature type="domain" description="DUF4357" evidence="1">
    <location>
        <begin position="42"/>
        <end position="78"/>
    </location>
</feature>
<name>A0A7H0SLF6_9CORY</name>
<dbReference type="KEGG" id="cpoy:GP475_01085"/>
<dbReference type="InterPro" id="IPR025579">
    <property type="entry name" value="DUF4357"/>
</dbReference>
<proteinExistence type="predicted"/>
<organism evidence="2 3">
    <name type="scientific">Corynebacterium poyangense</name>
    <dbReference type="NCBI Taxonomy" id="2684405"/>
    <lineage>
        <taxon>Bacteria</taxon>
        <taxon>Bacillati</taxon>
        <taxon>Actinomycetota</taxon>
        <taxon>Actinomycetes</taxon>
        <taxon>Mycobacteriales</taxon>
        <taxon>Corynebacteriaceae</taxon>
        <taxon>Corynebacterium</taxon>
    </lineage>
</organism>
<dbReference type="AlphaFoldDB" id="A0A7H0SLF6"/>
<gene>
    <name evidence="2" type="ORF">GP475_01085</name>
</gene>
<evidence type="ECO:0000259" key="1">
    <source>
        <dbReference type="Pfam" id="PF14267"/>
    </source>
</evidence>